<sequence>MFVRVHDRKHRVSMSLFMNCQELMNNTVNTVLVSPFVPLNLYENKGRIYEYGFLYSILPLKTVSCHSQASMAP</sequence>
<protein>
    <submittedName>
        <fullName evidence="2">Ovule protein</fullName>
    </submittedName>
</protein>
<evidence type="ECO:0000313" key="1">
    <source>
        <dbReference type="Proteomes" id="UP000095282"/>
    </source>
</evidence>
<accession>A0A1I7TCX2</accession>
<dbReference type="AlphaFoldDB" id="A0A1I7TCX2"/>
<keyword evidence="1" id="KW-1185">Reference proteome</keyword>
<name>A0A1I7TCX2_9PELO</name>
<organism evidence="1 2">
    <name type="scientific">Caenorhabditis tropicalis</name>
    <dbReference type="NCBI Taxonomy" id="1561998"/>
    <lineage>
        <taxon>Eukaryota</taxon>
        <taxon>Metazoa</taxon>
        <taxon>Ecdysozoa</taxon>
        <taxon>Nematoda</taxon>
        <taxon>Chromadorea</taxon>
        <taxon>Rhabditida</taxon>
        <taxon>Rhabditina</taxon>
        <taxon>Rhabditomorpha</taxon>
        <taxon>Rhabditoidea</taxon>
        <taxon>Rhabditidae</taxon>
        <taxon>Peloderinae</taxon>
        <taxon>Caenorhabditis</taxon>
    </lineage>
</organism>
<proteinExistence type="predicted"/>
<evidence type="ECO:0000313" key="2">
    <source>
        <dbReference type="WBParaSite" id="Csp11.Scaffold582.g4683.t1"/>
    </source>
</evidence>
<dbReference type="Proteomes" id="UP000095282">
    <property type="component" value="Unplaced"/>
</dbReference>
<reference evidence="2" key="1">
    <citation type="submission" date="2016-11" db="UniProtKB">
        <authorList>
            <consortium name="WormBaseParasite"/>
        </authorList>
    </citation>
    <scope>IDENTIFICATION</scope>
</reference>
<dbReference type="WBParaSite" id="Csp11.Scaffold582.g4683.t1">
    <property type="protein sequence ID" value="Csp11.Scaffold582.g4683.t1"/>
    <property type="gene ID" value="Csp11.Scaffold582.g4683"/>
</dbReference>